<evidence type="ECO:0000259" key="3">
    <source>
        <dbReference type="Pfam" id="PF14371"/>
    </source>
</evidence>
<evidence type="ECO:0000256" key="2">
    <source>
        <dbReference type="SAM" id="SignalP"/>
    </source>
</evidence>
<keyword evidence="2" id="KW-0732">Signal</keyword>
<feature type="signal peptide" evidence="2">
    <location>
        <begin position="1"/>
        <end position="22"/>
    </location>
</feature>
<protein>
    <recommendedName>
        <fullName evidence="3">DUF4412 domain-containing protein</fullName>
    </recommendedName>
</protein>
<sequence>MKLIKTILLCFFLLGISNPTNAQIWKKLKKKAQEKLSKTEDKLIDKLDKKTDKKIDETIDGKKKKEKKIIQSNELPKFTGGSGVLKLYSHGYEYISKDVAVSVYGNFSKSNLSSSVKTYNENRVIKPVDAYPEGYALAFNGSGFLNPKGGQITIHHADSTKVVFSVKGTWNTIEGNKPVAGSFVSLNVSEIVDKRINNNSNNTKIKNETNKNIENENSNNNFYKNNRNNSNVAIPSSFSFTSSLEVKMTSSNGGSADLEFLLGNYSNIYAMSVAAGEMGNGGKVYNVVTPNSITMFMDVGGMKMKKTVPQQQLSQTNFGNKVPANPDELKKTGKTKTILGYTCYEYKYINEGGYVSVWATKNFPMKNTNITMLGMREGGIIEGFVLEIDMKSKNESGNMKAIKFNKNKSVKINTNEYKSMGF</sequence>
<dbReference type="OrthoDB" id="1524221at2"/>
<proteinExistence type="predicted"/>
<dbReference type="Proteomes" id="UP000245670">
    <property type="component" value="Unassembled WGS sequence"/>
</dbReference>
<keyword evidence="5" id="KW-1185">Reference proteome</keyword>
<comment type="caution">
    <text evidence="4">The sequence shown here is derived from an EMBL/GenBank/DDBJ whole genome shotgun (WGS) entry which is preliminary data.</text>
</comment>
<feature type="chain" id="PRO_5015632030" description="DUF4412 domain-containing protein" evidence="2">
    <location>
        <begin position="23"/>
        <end position="422"/>
    </location>
</feature>
<organism evidence="4 5">
    <name type="scientific">Polaribacter aquimarinus</name>
    <dbReference type="NCBI Taxonomy" id="2100726"/>
    <lineage>
        <taxon>Bacteria</taxon>
        <taxon>Pseudomonadati</taxon>
        <taxon>Bacteroidota</taxon>
        <taxon>Flavobacteriia</taxon>
        <taxon>Flavobacteriales</taxon>
        <taxon>Flavobacteriaceae</taxon>
    </lineage>
</organism>
<dbReference type="EMBL" id="QFFG01000002">
    <property type="protein sequence ID" value="PWG05780.1"/>
    <property type="molecule type" value="Genomic_DNA"/>
</dbReference>
<dbReference type="InterPro" id="IPR025524">
    <property type="entry name" value="DUF4412"/>
</dbReference>
<dbReference type="Pfam" id="PF14371">
    <property type="entry name" value="DUF4412"/>
    <property type="match status" value="1"/>
</dbReference>
<accession>A0A2U2JBR4</accession>
<gene>
    <name evidence="4" type="ORF">DIS07_04870</name>
</gene>
<evidence type="ECO:0000313" key="5">
    <source>
        <dbReference type="Proteomes" id="UP000245670"/>
    </source>
</evidence>
<evidence type="ECO:0000256" key="1">
    <source>
        <dbReference type="SAM" id="Coils"/>
    </source>
</evidence>
<evidence type="ECO:0000313" key="4">
    <source>
        <dbReference type="EMBL" id="PWG05780.1"/>
    </source>
</evidence>
<reference evidence="4 5" key="1">
    <citation type="submission" date="2018-05" db="EMBL/GenBank/DDBJ databases">
        <title>Polaribacter aquimarinus sp. nov., isolated from sediment in a sediment of sea.</title>
        <authorList>
            <person name="Lu D."/>
        </authorList>
    </citation>
    <scope>NUCLEOTIDE SEQUENCE [LARGE SCALE GENOMIC DNA]</scope>
    <source>
        <strain evidence="4 5">ZY113</strain>
    </source>
</reference>
<dbReference type="RefSeq" id="WP_109404113.1">
    <property type="nucleotide sequence ID" value="NZ_QFFG01000002.1"/>
</dbReference>
<feature type="coiled-coil region" evidence="1">
    <location>
        <begin position="22"/>
        <end position="49"/>
    </location>
</feature>
<feature type="domain" description="DUF4412" evidence="3">
    <location>
        <begin position="240"/>
        <end position="368"/>
    </location>
</feature>
<name>A0A2U2JBR4_9FLAO</name>
<dbReference type="AlphaFoldDB" id="A0A2U2JBR4"/>
<keyword evidence="1" id="KW-0175">Coiled coil</keyword>